<sequence length="544" mass="58790">MRLGVRRMSPAPTASDTRLLSRPPGRARAAGDCGREGGDISPRKGGPLRLSPPASVPKERRRERGAFVLESLSSGQAEIVRNHGRSSSAPNRGGGGCRRHFASASSSAVGYMLLRSVKLNAKHNYAPQIRVEEVPEAEGRSRGDAEPVFSHPSSSASSSPACSSLLSSSAPPCFRMFLDEQPCCTPSGSELLLPSRNLALLVAAEQVALRAELRKRLAVSAEAATQRSEEFASSASAASRLSSSLSPSSGRCGEGGEKRDALREQSARLQQFLRERPFALRQPVSSIVFTAVDRIAANRKETVTTLVSLLHSDTALSREDSDANCASLLSPPERVPPRTQESASPVSSEAALLSSASQFLRDRLSGPWKEEVRRREEDVLEAHVQAFERRRCAGESLHRNSGFSIVHQSDSVVQRLEALYHSCSSFYVAALQVAAMQLRSLILADELLQSVCGEARSSGAAETRHEERTAFAASAAAIPEDNEDLRQNDPDAGLNAKIIHFWKAANIEAEEQQKRFGYVEGVHDVEKAEALLWLHAAALVVKFA</sequence>
<dbReference type="GO" id="GO:0033615">
    <property type="term" value="P:mitochondrial proton-transporting ATP synthase complex assembly"/>
    <property type="evidence" value="ECO:0007669"/>
    <property type="project" value="TreeGrafter"/>
</dbReference>
<dbReference type="AlphaFoldDB" id="A0A0F7UZJ4"/>
<dbReference type="InterPro" id="IPR023335">
    <property type="entry name" value="ATP12_ortho_dom_sf"/>
</dbReference>
<keyword evidence="3" id="KW-0809">Transit peptide</keyword>
<dbReference type="SUPFAM" id="SSF160909">
    <property type="entry name" value="ATP12-like"/>
    <property type="match status" value="2"/>
</dbReference>
<dbReference type="Gene3D" id="1.10.3580.10">
    <property type="entry name" value="ATP12 ATPase"/>
    <property type="match status" value="1"/>
</dbReference>
<evidence type="ECO:0000256" key="4">
    <source>
        <dbReference type="ARBA" id="ARBA00023128"/>
    </source>
</evidence>
<dbReference type="PANTHER" id="PTHR21013">
    <property type="entry name" value="ATP SYNTHASE MITOCHONDRIAL F1 COMPLEX ASSEMBLY FACTOR 2/ATP12 PROTEIN, MITOCHONDRIAL PRECURSOR"/>
    <property type="match status" value="1"/>
</dbReference>
<comment type="similarity">
    <text evidence="2">Belongs to the ATP12 family.</text>
</comment>
<organism evidence="7">
    <name type="scientific">Toxoplasma gondii (strain ATCC 50861 / VEG)</name>
    <dbReference type="NCBI Taxonomy" id="432359"/>
    <lineage>
        <taxon>Eukaryota</taxon>
        <taxon>Sar</taxon>
        <taxon>Alveolata</taxon>
        <taxon>Apicomplexa</taxon>
        <taxon>Conoidasida</taxon>
        <taxon>Coccidia</taxon>
        <taxon>Eucoccidiorida</taxon>
        <taxon>Eimeriorina</taxon>
        <taxon>Sarcocystidae</taxon>
        <taxon>Toxoplasma</taxon>
    </lineage>
</organism>
<feature type="region of interest" description="Disordered" evidence="6">
    <location>
        <begin position="241"/>
        <end position="260"/>
    </location>
</feature>
<feature type="region of interest" description="Disordered" evidence="6">
    <location>
        <begin position="132"/>
        <end position="161"/>
    </location>
</feature>
<dbReference type="Gene3D" id="3.30.2180.10">
    <property type="entry name" value="ATP12-like"/>
    <property type="match status" value="1"/>
</dbReference>
<dbReference type="PANTHER" id="PTHR21013:SF10">
    <property type="entry name" value="ATP SYNTHASE MITOCHONDRIAL F1 COMPLEX ASSEMBLY FACTOR 2"/>
    <property type="match status" value="1"/>
</dbReference>
<dbReference type="GO" id="GO:0005739">
    <property type="term" value="C:mitochondrion"/>
    <property type="evidence" value="ECO:0007669"/>
    <property type="project" value="UniProtKB-SubCell"/>
</dbReference>
<proteinExistence type="inferred from homology"/>
<comment type="subcellular location">
    <subcellularLocation>
        <location evidence="1">Mitochondrion</location>
    </subcellularLocation>
</comment>
<dbReference type="InterPro" id="IPR011419">
    <property type="entry name" value="ATP12_ATP_synth-F1-assembly"/>
</dbReference>
<feature type="compositionally biased region" description="Basic and acidic residues" evidence="6">
    <location>
        <begin position="132"/>
        <end position="145"/>
    </location>
</feature>
<feature type="compositionally biased region" description="Low complexity" evidence="6">
    <location>
        <begin position="152"/>
        <end position="161"/>
    </location>
</feature>
<reference evidence="7" key="1">
    <citation type="journal article" date="2015" name="PLoS ONE">
        <title>Comprehensive Evaluation of Toxoplasma gondii VEG and Neospora caninum LIV Genomes with Tachyzoite Stage Transcriptome and Proteome Defines Novel Transcript Features.</title>
        <authorList>
            <person name="Ramaprasad A."/>
            <person name="Mourier T."/>
            <person name="Naeem R."/>
            <person name="Malas T.B."/>
            <person name="Moussa E."/>
            <person name="Panigrahi A."/>
            <person name="Vermont S.J."/>
            <person name="Otto T.D."/>
            <person name="Wastling J."/>
            <person name="Pain A."/>
        </authorList>
    </citation>
    <scope>NUCLEOTIDE SEQUENCE</scope>
    <source>
        <strain evidence="7">VEG</strain>
    </source>
</reference>
<keyword evidence="4" id="KW-0496">Mitochondrion</keyword>
<accession>A0A0F7UZJ4</accession>
<evidence type="ECO:0000256" key="3">
    <source>
        <dbReference type="ARBA" id="ARBA00022946"/>
    </source>
</evidence>
<dbReference type="EMBL" id="LN714496">
    <property type="protein sequence ID" value="CEL73973.1"/>
    <property type="molecule type" value="Genomic_DNA"/>
</dbReference>
<evidence type="ECO:0000256" key="2">
    <source>
        <dbReference type="ARBA" id="ARBA00008231"/>
    </source>
</evidence>
<evidence type="ECO:0000313" key="7">
    <source>
        <dbReference type="EMBL" id="CEL73973.1"/>
    </source>
</evidence>
<evidence type="ECO:0000256" key="1">
    <source>
        <dbReference type="ARBA" id="ARBA00004173"/>
    </source>
</evidence>
<keyword evidence="5" id="KW-0143">Chaperone</keyword>
<dbReference type="InterPro" id="IPR042272">
    <property type="entry name" value="ATP12_ATP_synth-F1-assembly_N"/>
</dbReference>
<evidence type="ECO:0000256" key="6">
    <source>
        <dbReference type="SAM" id="MobiDB-lite"/>
    </source>
</evidence>
<protein>
    <submittedName>
        <fullName evidence="7">Uncharacterized protein</fullName>
    </submittedName>
</protein>
<gene>
    <name evidence="7" type="ORF">BN1205_048100</name>
</gene>
<feature type="region of interest" description="Disordered" evidence="6">
    <location>
        <begin position="1"/>
        <end position="62"/>
    </location>
</feature>
<name>A0A0F7UZJ4_TOXGV</name>
<feature type="compositionally biased region" description="Basic and acidic residues" evidence="6">
    <location>
        <begin position="33"/>
        <end position="42"/>
    </location>
</feature>
<feature type="region of interest" description="Disordered" evidence="6">
    <location>
        <begin position="78"/>
        <end position="98"/>
    </location>
</feature>
<evidence type="ECO:0000256" key="5">
    <source>
        <dbReference type="ARBA" id="ARBA00023186"/>
    </source>
</evidence>